<dbReference type="OrthoDB" id="3365399at2759"/>
<dbReference type="SUPFAM" id="SSF54236">
    <property type="entry name" value="Ubiquitin-like"/>
    <property type="match status" value="1"/>
</dbReference>
<feature type="compositionally biased region" description="Basic and acidic residues" evidence="1">
    <location>
        <begin position="143"/>
        <end position="159"/>
    </location>
</feature>
<dbReference type="GeneID" id="43600585"/>
<dbReference type="Proteomes" id="UP000254866">
    <property type="component" value="Unassembled WGS sequence"/>
</dbReference>
<evidence type="ECO:0000259" key="2">
    <source>
        <dbReference type="PROSITE" id="PS50053"/>
    </source>
</evidence>
<dbReference type="EMBL" id="NPIC01000007">
    <property type="protein sequence ID" value="RDL34608.1"/>
    <property type="molecule type" value="Genomic_DNA"/>
</dbReference>
<sequence>MAEDTGEGSLDNSKLPPAKRSLFSKDVLAKASSEPEEAVAFFSRSREIFPQRLAEEERRRQRKIARQERKRSPTSVDRKESSPPEEKKRRISTKDPYSSDEDIAGSSRSRRKSTPSRRGSHKSDSIPAQHDLESSPTTLSGGHARDLRAERRLRQEARKSASAIISLSDSDSDKRSKTIPVRKAIVGAIVLDDDDDDSYVVPRKATTKDDYDLQLSDEEFPELIHLAREREKQKALQRQNAAKAFDEQSHQSSKGTTVDDDIFETAGPIPSKDPVVDILITSQIEGSKPLIVKRKLSQRLKDVRTKWCEYQSMGSNLEDKVFLTWRGKRLFDSTTCMALGLRTDARGILTADGGVDEAGRIHLEVWTEELHSAYQKMQAAKDMEDDQSNKEEASEQDPGIPTMRLVFKARGLEDFKAKVRPTTTVERMIESFRRNNNLPASKEVSMYVDGDKLDSASTVEDAELEDLDVVEVHIR</sequence>
<feature type="region of interest" description="Disordered" evidence="1">
    <location>
        <begin position="1"/>
        <end position="179"/>
    </location>
</feature>
<comment type="caution">
    <text evidence="3">The sequence shown here is derived from an EMBL/GenBank/DDBJ whole genome shotgun (WGS) entry which is preliminary data.</text>
</comment>
<keyword evidence="4" id="KW-1185">Reference proteome</keyword>
<gene>
    <name evidence="3" type="ORF">BP5553_07736</name>
</gene>
<dbReference type="RefSeq" id="XP_031867590.1">
    <property type="nucleotide sequence ID" value="XM_032016359.1"/>
</dbReference>
<reference evidence="3 4" key="1">
    <citation type="journal article" date="2018" name="IMA Fungus">
        <title>IMA Genome-F 9: Draft genome sequence of Annulohypoxylon stygium, Aspergillus mulundensis, Berkeleyomyces basicola (syn. Thielaviopsis basicola), Ceratocystis smalleyi, two Cercospora beticola strains, Coleophoma cylindrospora, Fusarium fracticaudum, Phialophora cf. hyalina, and Morchella septimelata.</title>
        <authorList>
            <person name="Wingfield B.D."/>
            <person name="Bills G.F."/>
            <person name="Dong Y."/>
            <person name="Huang W."/>
            <person name="Nel W.J."/>
            <person name="Swalarsk-Parry B.S."/>
            <person name="Vaghefi N."/>
            <person name="Wilken P.M."/>
            <person name="An Z."/>
            <person name="de Beer Z.W."/>
            <person name="De Vos L."/>
            <person name="Chen L."/>
            <person name="Duong T.A."/>
            <person name="Gao Y."/>
            <person name="Hammerbacher A."/>
            <person name="Kikkert J.R."/>
            <person name="Li Y."/>
            <person name="Li H."/>
            <person name="Li K."/>
            <person name="Li Q."/>
            <person name="Liu X."/>
            <person name="Ma X."/>
            <person name="Naidoo K."/>
            <person name="Pethybridge S.J."/>
            <person name="Sun J."/>
            <person name="Steenkamp E.T."/>
            <person name="van der Nest M.A."/>
            <person name="van Wyk S."/>
            <person name="Wingfield M.J."/>
            <person name="Xiong C."/>
            <person name="Yue Q."/>
            <person name="Zhang X."/>
        </authorList>
    </citation>
    <scope>NUCLEOTIDE SEQUENCE [LARGE SCALE GENOMIC DNA]</scope>
    <source>
        <strain evidence="3 4">BP 5553</strain>
    </source>
</reference>
<feature type="domain" description="Ubiquitin-like" evidence="2">
    <location>
        <begin position="403"/>
        <end position="475"/>
    </location>
</feature>
<feature type="compositionally biased region" description="Basic and acidic residues" evidence="1">
    <location>
        <begin position="379"/>
        <end position="393"/>
    </location>
</feature>
<proteinExistence type="predicted"/>
<dbReference type="InterPro" id="IPR029071">
    <property type="entry name" value="Ubiquitin-like_domsf"/>
</dbReference>
<evidence type="ECO:0000313" key="3">
    <source>
        <dbReference type="EMBL" id="RDL34608.1"/>
    </source>
</evidence>
<evidence type="ECO:0000256" key="1">
    <source>
        <dbReference type="SAM" id="MobiDB-lite"/>
    </source>
</evidence>
<dbReference type="InterPro" id="IPR022617">
    <property type="entry name" value="Rad60/SUMO-like_dom"/>
</dbReference>
<feature type="compositionally biased region" description="Basic and acidic residues" evidence="1">
    <location>
        <begin position="44"/>
        <end position="88"/>
    </location>
</feature>
<feature type="region of interest" description="Disordered" evidence="1">
    <location>
        <begin position="237"/>
        <end position="259"/>
    </location>
</feature>
<dbReference type="Gene3D" id="3.10.20.90">
    <property type="entry name" value="Phosphatidylinositol 3-kinase Catalytic Subunit, Chain A, domain 1"/>
    <property type="match status" value="1"/>
</dbReference>
<organism evidence="3 4">
    <name type="scientific">Venustampulla echinocandica</name>
    <dbReference type="NCBI Taxonomy" id="2656787"/>
    <lineage>
        <taxon>Eukaryota</taxon>
        <taxon>Fungi</taxon>
        <taxon>Dikarya</taxon>
        <taxon>Ascomycota</taxon>
        <taxon>Pezizomycotina</taxon>
        <taxon>Leotiomycetes</taxon>
        <taxon>Helotiales</taxon>
        <taxon>Pleuroascaceae</taxon>
        <taxon>Venustampulla</taxon>
    </lineage>
</organism>
<feature type="compositionally biased region" description="Basic residues" evidence="1">
    <location>
        <begin position="108"/>
        <end position="120"/>
    </location>
</feature>
<feature type="region of interest" description="Disordered" evidence="1">
    <location>
        <begin position="376"/>
        <end position="399"/>
    </location>
</feature>
<dbReference type="InterPro" id="IPR000626">
    <property type="entry name" value="Ubiquitin-like_dom"/>
</dbReference>
<dbReference type="AlphaFoldDB" id="A0A370THE4"/>
<feature type="compositionally biased region" description="Low complexity" evidence="1">
    <location>
        <begin position="160"/>
        <end position="169"/>
    </location>
</feature>
<protein>
    <recommendedName>
        <fullName evidence="2">Ubiquitin-like domain-containing protein</fullName>
    </recommendedName>
</protein>
<evidence type="ECO:0000313" key="4">
    <source>
        <dbReference type="Proteomes" id="UP000254866"/>
    </source>
</evidence>
<dbReference type="PROSITE" id="PS50053">
    <property type="entry name" value="UBIQUITIN_2"/>
    <property type="match status" value="1"/>
</dbReference>
<name>A0A370THE4_9HELO</name>
<dbReference type="Pfam" id="PF11976">
    <property type="entry name" value="Rad60-SLD"/>
    <property type="match status" value="1"/>
</dbReference>
<accession>A0A370THE4</accession>